<feature type="signal peptide" evidence="2">
    <location>
        <begin position="1"/>
        <end position="19"/>
    </location>
</feature>
<sequence length="569" mass="63213">MIGMMLLTTALLQSLVTKSVEFLIEAPKSPIKTKEDIGDDGKPSTGKNETVFDEKDINLVPRKADTKNGSAEARKQDAEKPRTMKVAAMDDRTNRATNKLKYLDVTGNPLAYPSKDVCTRGTAHIVAFLREEANKGGTPKGTTDQIPTSPPFFKQDAQSRRAITSVLMVSDAYGTSQGGTTAMNRQVAQFLTRHGATVHSTALQASEEDKKCAKEDGVILHLPVQTARNKRAPSLEWLTDYHSIHYPDIPQDLDCIVGHVDVTSGAAKSIQENRCRHAKLVLFNHDMPEDTEHYKGAEKAMAVGKKVGDILEDTKNADAVFSLGRRIFDHFETKYKSLGDSEPKEHLMFLPRPSATFEAISVRPGGGQKTVLTAGRVTEVEKLKGHDLAARAMGEVAEKIPNVTLRVRLIDEDDWEASKKILEENLQSGRIKPTLLRCGTQKDIAQDMQQAHLVLMPSRAEPFGMIGLEAIAAGIPVLISDKSGLADMIKDLIKKKKCPSDMRYRIVETSVRESDLAENAREWAKKITDTLEYSESEFEKAVEFKKELLESKYWEESYQNLLRVFGLMD</sequence>
<evidence type="ECO:0000313" key="3">
    <source>
        <dbReference type="EMBL" id="CAH1266867.1"/>
    </source>
</evidence>
<protein>
    <submittedName>
        <fullName evidence="3">Hypp3606 protein</fullName>
    </submittedName>
</protein>
<dbReference type="Pfam" id="PF20706">
    <property type="entry name" value="GT4-conflict"/>
    <property type="match status" value="1"/>
</dbReference>
<gene>
    <name evidence="3" type="primary">Hypp3606</name>
    <name evidence="3" type="ORF">BLAG_LOCUS20383</name>
</gene>
<reference evidence="3" key="1">
    <citation type="submission" date="2022-01" db="EMBL/GenBank/DDBJ databases">
        <authorList>
            <person name="Braso-Vives M."/>
        </authorList>
    </citation>
    <scope>NUCLEOTIDE SEQUENCE</scope>
</reference>
<accession>A0A8K0ESA5</accession>
<dbReference type="CDD" id="cd03801">
    <property type="entry name" value="GT4_PimA-like"/>
    <property type="match status" value="1"/>
</dbReference>
<dbReference type="Proteomes" id="UP000838412">
    <property type="component" value="Chromosome 6"/>
</dbReference>
<dbReference type="SUPFAM" id="SSF53756">
    <property type="entry name" value="UDP-Glycosyltransferase/glycogen phosphorylase"/>
    <property type="match status" value="1"/>
</dbReference>
<dbReference type="AlphaFoldDB" id="A0A8K0ESA5"/>
<feature type="chain" id="PRO_5035471158" evidence="2">
    <location>
        <begin position="20"/>
        <end position="569"/>
    </location>
</feature>
<feature type="compositionally biased region" description="Basic and acidic residues" evidence="1">
    <location>
        <begin position="50"/>
        <end position="82"/>
    </location>
</feature>
<dbReference type="PANTHER" id="PTHR10454:SF248">
    <property type="entry name" value="CASPASE-8-LIKE"/>
    <property type="match status" value="1"/>
</dbReference>
<dbReference type="GO" id="GO:0004197">
    <property type="term" value="F:cysteine-type endopeptidase activity"/>
    <property type="evidence" value="ECO:0007669"/>
    <property type="project" value="InterPro"/>
</dbReference>
<organism evidence="3 4">
    <name type="scientific">Branchiostoma lanceolatum</name>
    <name type="common">Common lancelet</name>
    <name type="synonym">Amphioxus lanceolatum</name>
    <dbReference type="NCBI Taxonomy" id="7740"/>
    <lineage>
        <taxon>Eukaryota</taxon>
        <taxon>Metazoa</taxon>
        <taxon>Chordata</taxon>
        <taxon>Cephalochordata</taxon>
        <taxon>Leptocardii</taxon>
        <taxon>Amphioxiformes</taxon>
        <taxon>Branchiostomatidae</taxon>
        <taxon>Branchiostoma</taxon>
    </lineage>
</organism>
<dbReference type="OrthoDB" id="10033464at2759"/>
<feature type="compositionally biased region" description="Basic and acidic residues" evidence="1">
    <location>
        <begin position="32"/>
        <end position="42"/>
    </location>
</feature>
<dbReference type="EMBL" id="OV696691">
    <property type="protein sequence ID" value="CAH1266867.1"/>
    <property type="molecule type" value="Genomic_DNA"/>
</dbReference>
<name>A0A8K0ESA5_BRALA</name>
<keyword evidence="2" id="KW-0732">Signal</keyword>
<feature type="region of interest" description="Disordered" evidence="1">
    <location>
        <begin position="32"/>
        <end position="82"/>
    </location>
</feature>
<dbReference type="Gene3D" id="3.40.50.2000">
    <property type="entry name" value="Glycogen Phosphorylase B"/>
    <property type="match status" value="1"/>
</dbReference>
<proteinExistence type="predicted"/>
<dbReference type="InterPro" id="IPR002398">
    <property type="entry name" value="Pept_C14"/>
</dbReference>
<keyword evidence="4" id="KW-1185">Reference proteome</keyword>
<dbReference type="GO" id="GO:0005737">
    <property type="term" value="C:cytoplasm"/>
    <property type="evidence" value="ECO:0007669"/>
    <property type="project" value="TreeGrafter"/>
</dbReference>
<evidence type="ECO:0000256" key="2">
    <source>
        <dbReference type="SAM" id="SignalP"/>
    </source>
</evidence>
<dbReference type="GO" id="GO:0043525">
    <property type="term" value="P:positive regulation of neuron apoptotic process"/>
    <property type="evidence" value="ECO:0007669"/>
    <property type="project" value="TreeGrafter"/>
</dbReference>
<dbReference type="GO" id="GO:0006508">
    <property type="term" value="P:proteolysis"/>
    <property type="evidence" value="ECO:0007669"/>
    <property type="project" value="InterPro"/>
</dbReference>
<evidence type="ECO:0000313" key="4">
    <source>
        <dbReference type="Proteomes" id="UP000838412"/>
    </source>
</evidence>
<dbReference type="GO" id="GO:0006915">
    <property type="term" value="P:apoptotic process"/>
    <property type="evidence" value="ECO:0007669"/>
    <property type="project" value="TreeGrafter"/>
</dbReference>
<dbReference type="PANTHER" id="PTHR10454">
    <property type="entry name" value="CASPASE"/>
    <property type="match status" value="1"/>
</dbReference>
<dbReference type="FunFam" id="3.40.50.2000:FF:000190">
    <property type="entry name" value="Uncharacterized protein"/>
    <property type="match status" value="1"/>
</dbReference>
<evidence type="ECO:0000256" key="1">
    <source>
        <dbReference type="SAM" id="MobiDB-lite"/>
    </source>
</evidence>